<evidence type="ECO:0000313" key="2">
    <source>
        <dbReference type="Proteomes" id="UP000199021"/>
    </source>
</evidence>
<reference evidence="2" key="1">
    <citation type="submission" date="2016-10" db="EMBL/GenBank/DDBJ databases">
        <authorList>
            <person name="Varghese N."/>
            <person name="Submissions S."/>
        </authorList>
    </citation>
    <scope>NUCLEOTIDE SEQUENCE [LARGE SCALE GENOMIC DNA]</scope>
    <source>
        <strain evidence="2">DSM 24740</strain>
    </source>
</reference>
<dbReference type="Proteomes" id="UP000199021">
    <property type="component" value="Unassembled WGS sequence"/>
</dbReference>
<accession>A0A1H9MM61</accession>
<dbReference type="AlphaFoldDB" id="A0A1H9MM61"/>
<dbReference type="EMBL" id="FOFB01000030">
    <property type="protein sequence ID" value="SER24786.1"/>
    <property type="molecule type" value="Genomic_DNA"/>
</dbReference>
<dbReference type="InParanoid" id="A0A1H9MM61"/>
<dbReference type="OrthoDB" id="5342145at2"/>
<keyword evidence="2" id="KW-1185">Reference proteome</keyword>
<organism evidence="1 2">
    <name type="scientific">Neolewinella agarilytica</name>
    <dbReference type="NCBI Taxonomy" id="478744"/>
    <lineage>
        <taxon>Bacteria</taxon>
        <taxon>Pseudomonadati</taxon>
        <taxon>Bacteroidota</taxon>
        <taxon>Saprospiria</taxon>
        <taxon>Saprospirales</taxon>
        <taxon>Lewinellaceae</taxon>
        <taxon>Neolewinella</taxon>
    </lineage>
</organism>
<protein>
    <recommendedName>
        <fullName evidence="3">DUF3095 domain-containing protein</fullName>
    </recommendedName>
</protein>
<name>A0A1H9MM61_9BACT</name>
<dbReference type="Pfam" id="PF11294">
    <property type="entry name" value="DUF3095"/>
    <property type="match status" value="1"/>
</dbReference>
<proteinExistence type="predicted"/>
<evidence type="ECO:0000313" key="1">
    <source>
        <dbReference type="EMBL" id="SER24786.1"/>
    </source>
</evidence>
<sequence>MSTFYRDLPVYRLPLHELIGKPEYFVPVAGSFHVIVVDVEGSTIAVGKGRHHDVNLAATGAIIAVLNRLREWKEEGTVAYFFGGDGATFLVPGHRCSELLQTLESYRHHVSRTQELVLRVGSIPVSEVASRGNLIRLAKCQLNEFLAVPVVLGNGLKTAEARIKAEFVPTAEVSIKAVNLEGMQCRWDEIPPPRDEEQIICLIINNDDEKKQPEVYRRVLAKMEDIFGKLDQRQPISATRLRLSVALSTIRREMRLRLGRFNLRYLLQNSLMMLYGPRWLRNSAAGKEYLNKVSLLSDTIMIDGSINTVISGRKQQVEALLSYLNKLEKRGDLIYGVHRTHASVISCYVLDHDTDHLHFIDATEGGYTSAAKVYKAKLKARR</sequence>
<dbReference type="RefSeq" id="WP_090172397.1">
    <property type="nucleotide sequence ID" value="NZ_FOFB01000030.1"/>
</dbReference>
<dbReference type="InterPro" id="IPR021445">
    <property type="entry name" value="DUF3095"/>
</dbReference>
<gene>
    <name evidence="1" type="ORF">SAMN05444359_13019</name>
</gene>
<evidence type="ECO:0008006" key="3">
    <source>
        <dbReference type="Google" id="ProtNLM"/>
    </source>
</evidence>
<dbReference type="STRING" id="478744.SAMN05444359_13019"/>